<evidence type="ECO:0000256" key="3">
    <source>
        <dbReference type="ARBA" id="ARBA00022895"/>
    </source>
</evidence>
<evidence type="ECO:0000259" key="5">
    <source>
        <dbReference type="Pfam" id="PF10451"/>
    </source>
</evidence>
<gene>
    <name evidence="6" type="ORF">QQX98_009100</name>
</gene>
<feature type="compositionally biased region" description="Basic and acidic residues" evidence="4">
    <location>
        <begin position="221"/>
        <end position="233"/>
    </location>
</feature>
<accession>A0ABR1GTN4</accession>
<feature type="compositionally biased region" description="Polar residues" evidence="4">
    <location>
        <begin position="235"/>
        <end position="244"/>
    </location>
</feature>
<dbReference type="InterPro" id="IPR012340">
    <property type="entry name" value="NA-bd_OB-fold"/>
</dbReference>
<keyword evidence="7" id="KW-1185">Reference proteome</keyword>
<dbReference type="SUPFAM" id="SSF50249">
    <property type="entry name" value="Nucleic acid-binding proteins"/>
    <property type="match status" value="1"/>
</dbReference>
<feature type="region of interest" description="Disordered" evidence="4">
    <location>
        <begin position="98"/>
        <end position="117"/>
    </location>
</feature>
<dbReference type="CDD" id="cd03524">
    <property type="entry name" value="RPA2_OBF_family"/>
    <property type="match status" value="1"/>
</dbReference>
<comment type="subcellular location">
    <subcellularLocation>
        <location evidence="1">Chromosome</location>
        <location evidence="1">Telomere</location>
    </subcellularLocation>
</comment>
<evidence type="ECO:0000256" key="2">
    <source>
        <dbReference type="ARBA" id="ARBA00022454"/>
    </source>
</evidence>
<dbReference type="Pfam" id="PF10451">
    <property type="entry name" value="Stn1"/>
    <property type="match status" value="2"/>
</dbReference>
<evidence type="ECO:0000256" key="4">
    <source>
        <dbReference type="SAM" id="MobiDB-lite"/>
    </source>
</evidence>
<feature type="domain" description="CST complex subunit Stn1 N-terminal" evidence="5">
    <location>
        <begin position="30"/>
        <end position="88"/>
    </location>
</feature>
<keyword evidence="3" id="KW-0779">Telomere</keyword>
<proteinExistence type="predicted"/>
<feature type="domain" description="CST complex subunit Stn1 N-terminal" evidence="5">
    <location>
        <begin position="126"/>
        <end position="218"/>
    </location>
</feature>
<evidence type="ECO:0000313" key="6">
    <source>
        <dbReference type="EMBL" id="KAK7408743.1"/>
    </source>
</evidence>
<feature type="compositionally biased region" description="Basic and acidic residues" evidence="4">
    <location>
        <begin position="98"/>
        <end position="113"/>
    </location>
</feature>
<evidence type="ECO:0000256" key="1">
    <source>
        <dbReference type="ARBA" id="ARBA00004574"/>
    </source>
</evidence>
<protein>
    <recommendedName>
        <fullName evidence="5">CST complex subunit Stn1 N-terminal domain-containing protein</fullName>
    </recommendedName>
</protein>
<reference evidence="6 7" key="1">
    <citation type="journal article" date="2025" name="Microbiol. Resour. Announc.">
        <title>Draft genome sequences for Neonectria magnoliae and Neonectria punicea, canker pathogens of Liriodendron tulipifera and Acer saccharum in West Virginia.</title>
        <authorList>
            <person name="Petronek H.M."/>
            <person name="Kasson M.T."/>
            <person name="Metheny A.M."/>
            <person name="Stauder C.M."/>
            <person name="Lovett B."/>
            <person name="Lynch S.C."/>
            <person name="Garnas J.R."/>
            <person name="Kasson L.R."/>
            <person name="Stajich J.E."/>
        </authorList>
    </citation>
    <scope>NUCLEOTIDE SEQUENCE [LARGE SCALE GENOMIC DNA]</scope>
    <source>
        <strain evidence="6 7">NRRL 64653</strain>
    </source>
</reference>
<comment type="caution">
    <text evidence="6">The sequence shown here is derived from an EMBL/GenBank/DDBJ whole genome shotgun (WGS) entry which is preliminary data.</text>
</comment>
<organism evidence="6 7">
    <name type="scientific">Neonectria punicea</name>
    <dbReference type="NCBI Taxonomy" id="979145"/>
    <lineage>
        <taxon>Eukaryota</taxon>
        <taxon>Fungi</taxon>
        <taxon>Dikarya</taxon>
        <taxon>Ascomycota</taxon>
        <taxon>Pezizomycotina</taxon>
        <taxon>Sordariomycetes</taxon>
        <taxon>Hypocreomycetidae</taxon>
        <taxon>Hypocreales</taxon>
        <taxon>Nectriaceae</taxon>
        <taxon>Neonectria</taxon>
    </lineage>
</organism>
<keyword evidence="2" id="KW-0158">Chromosome</keyword>
<dbReference type="InterPro" id="IPR018856">
    <property type="entry name" value="Stn1_N"/>
</dbReference>
<dbReference type="EMBL" id="JAZAVJ010000175">
    <property type="protein sequence ID" value="KAK7408743.1"/>
    <property type="molecule type" value="Genomic_DNA"/>
</dbReference>
<dbReference type="Gene3D" id="2.40.50.140">
    <property type="entry name" value="Nucleic acid-binding proteins"/>
    <property type="match status" value="1"/>
</dbReference>
<sequence>MAEPPKPQIYPRYCFHLAPTVNTWCLLDAAVVHDLEQHAGFEGENFYFYKNLPIKWVRIVGVVVAIDEYAGRRIYTVDDSSGACIECTIGAPAPVKKDAVKKEESEPEKKAADIDPPPTVAPYEDIRVGSVVDVKGGVSIFRDEKQINIEKMAALRSTAQEVALWEKRANLRTQVLDKPWVLRKRDIRRCRQEAEQSEEKAERKRKRLKEMIEGQAVAEQSVKRPHEQSKAGSDKQPSNKTSLELRQILQHGGARKYDALGL</sequence>
<evidence type="ECO:0000313" key="7">
    <source>
        <dbReference type="Proteomes" id="UP001498476"/>
    </source>
</evidence>
<name>A0ABR1GTN4_9HYPO</name>
<dbReference type="Proteomes" id="UP001498476">
    <property type="component" value="Unassembled WGS sequence"/>
</dbReference>
<feature type="region of interest" description="Disordered" evidence="4">
    <location>
        <begin position="213"/>
        <end position="246"/>
    </location>
</feature>